<gene>
    <name evidence="7" type="ORF">E0L32_007457</name>
</gene>
<dbReference type="EMBL" id="SKBQ01000046">
    <property type="protein sequence ID" value="TPX11720.1"/>
    <property type="molecule type" value="Genomic_DNA"/>
</dbReference>
<organism evidence="7 8">
    <name type="scientific">Thyridium curvatum</name>
    <dbReference type="NCBI Taxonomy" id="1093900"/>
    <lineage>
        <taxon>Eukaryota</taxon>
        <taxon>Fungi</taxon>
        <taxon>Dikarya</taxon>
        <taxon>Ascomycota</taxon>
        <taxon>Pezizomycotina</taxon>
        <taxon>Sordariomycetes</taxon>
        <taxon>Sordariomycetidae</taxon>
        <taxon>Thyridiales</taxon>
        <taxon>Thyridiaceae</taxon>
        <taxon>Thyridium</taxon>
    </lineage>
</organism>
<evidence type="ECO:0000313" key="7">
    <source>
        <dbReference type="EMBL" id="TPX11720.1"/>
    </source>
</evidence>
<comment type="caution">
    <text evidence="7">The sequence shown here is derived from an EMBL/GenBank/DDBJ whole genome shotgun (WGS) entry which is preliminary data.</text>
</comment>
<protein>
    <submittedName>
        <fullName evidence="7">Uncharacterized protein</fullName>
    </submittedName>
</protein>
<evidence type="ECO:0000256" key="3">
    <source>
        <dbReference type="ARBA" id="ARBA00022692"/>
    </source>
</evidence>
<dbReference type="InterPro" id="IPR010573">
    <property type="entry name" value="MFS_Str1/Tri12-like"/>
</dbReference>
<keyword evidence="8" id="KW-1185">Reference proteome</keyword>
<dbReference type="InterPro" id="IPR036259">
    <property type="entry name" value="MFS_trans_sf"/>
</dbReference>
<dbReference type="Pfam" id="PF06609">
    <property type="entry name" value="TRI12"/>
    <property type="match status" value="1"/>
</dbReference>
<dbReference type="GO" id="GO:0005886">
    <property type="term" value="C:plasma membrane"/>
    <property type="evidence" value="ECO:0007669"/>
    <property type="project" value="TreeGrafter"/>
</dbReference>
<dbReference type="OrthoDB" id="2587356at2759"/>
<dbReference type="Proteomes" id="UP000319257">
    <property type="component" value="Unassembled WGS sequence"/>
</dbReference>
<evidence type="ECO:0000313" key="8">
    <source>
        <dbReference type="Proteomes" id="UP000319257"/>
    </source>
</evidence>
<keyword evidence="5 6" id="KW-0472">Membrane</keyword>
<reference evidence="7 8" key="1">
    <citation type="submission" date="2019-06" db="EMBL/GenBank/DDBJ databases">
        <title>Draft genome sequence of the filamentous fungus Phialemoniopsis curvata isolated from diesel fuel.</title>
        <authorList>
            <person name="Varaljay V.A."/>
            <person name="Lyon W.J."/>
            <person name="Crouch A.L."/>
            <person name="Drake C.E."/>
            <person name="Hollomon J.M."/>
            <person name="Nadeau L.J."/>
            <person name="Nunn H.S."/>
            <person name="Stevenson B.S."/>
            <person name="Bojanowski C.L."/>
            <person name="Crookes-Goodson W.J."/>
        </authorList>
    </citation>
    <scope>NUCLEOTIDE SEQUENCE [LARGE SCALE GENOMIC DNA]</scope>
    <source>
        <strain evidence="7 8">D216</strain>
    </source>
</reference>
<comment type="subcellular location">
    <subcellularLocation>
        <location evidence="1">Membrane</location>
        <topology evidence="1">Multi-pass membrane protein</topology>
    </subcellularLocation>
</comment>
<evidence type="ECO:0000256" key="1">
    <source>
        <dbReference type="ARBA" id="ARBA00004141"/>
    </source>
</evidence>
<dbReference type="GO" id="GO:0022857">
    <property type="term" value="F:transmembrane transporter activity"/>
    <property type="evidence" value="ECO:0007669"/>
    <property type="project" value="InterPro"/>
</dbReference>
<keyword evidence="3 6" id="KW-0812">Transmembrane</keyword>
<keyword evidence="4 6" id="KW-1133">Transmembrane helix</keyword>
<dbReference type="InParanoid" id="A0A507B541"/>
<dbReference type="PANTHER" id="PTHR23501:SF109">
    <property type="entry name" value="MAJOR FACILITATOR SUPERFAMILY (MFS) PROFILE DOMAIN-CONTAINING PROTEIN-RELATED"/>
    <property type="match status" value="1"/>
</dbReference>
<evidence type="ECO:0000256" key="5">
    <source>
        <dbReference type="ARBA" id="ARBA00023136"/>
    </source>
</evidence>
<evidence type="ECO:0000256" key="2">
    <source>
        <dbReference type="ARBA" id="ARBA00022448"/>
    </source>
</evidence>
<accession>A0A507B541</accession>
<feature type="transmembrane region" description="Helical" evidence="6">
    <location>
        <begin position="32"/>
        <end position="54"/>
    </location>
</feature>
<dbReference type="PANTHER" id="PTHR23501">
    <property type="entry name" value="MAJOR FACILITATOR SUPERFAMILY"/>
    <property type="match status" value="1"/>
</dbReference>
<proteinExistence type="predicted"/>
<keyword evidence="2" id="KW-0813">Transport</keyword>
<dbReference type="RefSeq" id="XP_030993431.1">
    <property type="nucleotide sequence ID" value="XM_031142203.1"/>
</dbReference>
<name>A0A507B541_9PEZI</name>
<sequence length="211" mass="21856">MKAHWQMRASAVAMAAFVASMAAITVDKGSLAIALMALSGFSVGYVELLALVLVPFTCPPGDIGLASGFQSCCRGTMGTIATAIYATVLENRNLVNIPGQVGPAALRAGLPAGSVAMAVKAAEAGTPAALAKVPGMTPAIRDAIQMATRVANAMSFRTMFLVSIAFGVTSAASSFFIRNLDRHLTDDVARKLQGVKSRPVRADIEQTKEVA</sequence>
<dbReference type="AlphaFoldDB" id="A0A507B541"/>
<evidence type="ECO:0000256" key="6">
    <source>
        <dbReference type="SAM" id="Phobius"/>
    </source>
</evidence>
<dbReference type="GeneID" id="41974904"/>
<evidence type="ECO:0000256" key="4">
    <source>
        <dbReference type="ARBA" id="ARBA00022989"/>
    </source>
</evidence>
<dbReference type="SUPFAM" id="SSF103473">
    <property type="entry name" value="MFS general substrate transporter"/>
    <property type="match status" value="1"/>
</dbReference>
<feature type="transmembrane region" description="Helical" evidence="6">
    <location>
        <begin position="159"/>
        <end position="177"/>
    </location>
</feature>